<organism evidence="1 2">
    <name type="scientific">Undibacterium piscinae</name>
    <dbReference type="NCBI Taxonomy" id="2495591"/>
    <lineage>
        <taxon>Bacteria</taxon>
        <taxon>Pseudomonadati</taxon>
        <taxon>Pseudomonadota</taxon>
        <taxon>Betaproteobacteria</taxon>
        <taxon>Burkholderiales</taxon>
        <taxon>Oxalobacteraceae</taxon>
        <taxon>Undibacterium</taxon>
    </lineage>
</organism>
<gene>
    <name evidence="1" type="ORF">EJG51_009545</name>
</gene>
<accession>A0A6M4A3Y0</accession>
<dbReference type="OrthoDB" id="8720136at2"/>
<sequence length="71" mass="7653">MASLEEIVGKQKIGAKFVLSAPMLGMDLVAFDAQAQIWAEHGGPGFEPAGVPFRKVIDGQFLIQRLTVVKV</sequence>
<keyword evidence="2" id="KW-1185">Reference proteome</keyword>
<proteinExistence type="predicted"/>
<evidence type="ECO:0000313" key="1">
    <source>
        <dbReference type="EMBL" id="QJQ06062.1"/>
    </source>
</evidence>
<reference evidence="1 2" key="1">
    <citation type="journal article" date="2019" name="Int. J. Syst. Evol. Microbiol.">
        <title>Undibacterium piscinae sp. nov., isolated from Korean shiner intestine.</title>
        <authorList>
            <person name="Lee S.Y."/>
            <person name="Kang W."/>
            <person name="Kim P.S."/>
            <person name="Kim H.S."/>
            <person name="Sung H."/>
            <person name="Shin N.R."/>
            <person name="Whon T.W."/>
            <person name="Yun J.H."/>
            <person name="Lee J.Y."/>
            <person name="Lee J.Y."/>
            <person name="Jung M.J."/>
            <person name="Jeong Y.S."/>
            <person name="Tak E.J."/>
            <person name="Han J.E."/>
            <person name="Hyun D.W."/>
            <person name="Kang M.S."/>
            <person name="Lee K.E."/>
            <person name="Lee B.H."/>
            <person name="Bae J.W."/>
        </authorList>
    </citation>
    <scope>NUCLEOTIDE SEQUENCE [LARGE SCALE GENOMIC DNA]</scope>
    <source>
        <strain evidence="1 2">S11R28</strain>
    </source>
</reference>
<evidence type="ECO:0000313" key="2">
    <source>
        <dbReference type="Proteomes" id="UP000274350"/>
    </source>
</evidence>
<protein>
    <submittedName>
        <fullName evidence="1">Uncharacterized protein</fullName>
    </submittedName>
</protein>
<dbReference type="AlphaFoldDB" id="A0A6M4A3Y0"/>
<dbReference type="KEGG" id="upi:EJG51_009545"/>
<dbReference type="Proteomes" id="UP000274350">
    <property type="component" value="Chromosome"/>
</dbReference>
<name>A0A6M4A3Y0_9BURK</name>
<dbReference type="EMBL" id="CP051152">
    <property type="protein sequence ID" value="QJQ06062.1"/>
    <property type="molecule type" value="Genomic_DNA"/>
</dbReference>